<name>A0A0F9E4K7_9ZZZZ</name>
<accession>A0A0F9E4K7</accession>
<feature type="transmembrane region" description="Helical" evidence="1">
    <location>
        <begin position="6"/>
        <end position="30"/>
    </location>
</feature>
<keyword evidence="1" id="KW-0812">Transmembrane</keyword>
<dbReference type="EMBL" id="LAZR01038656">
    <property type="protein sequence ID" value="KKL18973.1"/>
    <property type="molecule type" value="Genomic_DNA"/>
</dbReference>
<proteinExistence type="predicted"/>
<evidence type="ECO:0000313" key="2">
    <source>
        <dbReference type="EMBL" id="KKL18973.1"/>
    </source>
</evidence>
<keyword evidence="1" id="KW-0472">Membrane</keyword>
<dbReference type="AlphaFoldDB" id="A0A0F9E4K7"/>
<organism evidence="2">
    <name type="scientific">marine sediment metagenome</name>
    <dbReference type="NCBI Taxonomy" id="412755"/>
    <lineage>
        <taxon>unclassified sequences</taxon>
        <taxon>metagenomes</taxon>
        <taxon>ecological metagenomes</taxon>
    </lineage>
</organism>
<sequence length="34" mass="3639">VYVVASSLVVVAILFYPFMYVLGVVLGFAFNLGA</sequence>
<gene>
    <name evidence="2" type="ORF">LCGC14_2470100</name>
</gene>
<comment type="caution">
    <text evidence="2">The sequence shown here is derived from an EMBL/GenBank/DDBJ whole genome shotgun (WGS) entry which is preliminary data.</text>
</comment>
<keyword evidence="1" id="KW-1133">Transmembrane helix</keyword>
<protein>
    <submittedName>
        <fullName evidence="2">Uncharacterized protein</fullName>
    </submittedName>
</protein>
<feature type="non-terminal residue" evidence="2">
    <location>
        <position position="1"/>
    </location>
</feature>
<evidence type="ECO:0000256" key="1">
    <source>
        <dbReference type="SAM" id="Phobius"/>
    </source>
</evidence>
<reference evidence="2" key="1">
    <citation type="journal article" date="2015" name="Nature">
        <title>Complex archaea that bridge the gap between prokaryotes and eukaryotes.</title>
        <authorList>
            <person name="Spang A."/>
            <person name="Saw J.H."/>
            <person name="Jorgensen S.L."/>
            <person name="Zaremba-Niedzwiedzka K."/>
            <person name="Martijn J."/>
            <person name="Lind A.E."/>
            <person name="van Eijk R."/>
            <person name="Schleper C."/>
            <person name="Guy L."/>
            <person name="Ettema T.J."/>
        </authorList>
    </citation>
    <scope>NUCLEOTIDE SEQUENCE</scope>
</reference>